<dbReference type="HOGENOM" id="CLU_1119073_0_0_5"/>
<evidence type="ECO:0000313" key="2">
    <source>
        <dbReference type="EMBL" id="AHD02076.1"/>
    </source>
</evidence>
<gene>
    <name evidence="2" type="ORF">METH_16615</name>
</gene>
<dbReference type="AlphaFoldDB" id="V9VTK8"/>
<dbReference type="GO" id="GO:0006508">
    <property type="term" value="P:proteolysis"/>
    <property type="evidence" value="ECO:0007669"/>
    <property type="project" value="InterPro"/>
</dbReference>
<dbReference type="OrthoDB" id="6087879at2"/>
<dbReference type="RefSeq" id="WP_024091503.1">
    <property type="nucleotide sequence ID" value="NC_023135.1"/>
</dbReference>
<dbReference type="STRING" id="999552.METH_16615"/>
<dbReference type="SUPFAM" id="SSF52743">
    <property type="entry name" value="Subtilisin-like"/>
    <property type="match status" value="1"/>
</dbReference>
<dbReference type="PATRIC" id="fig|999552.6.peg.3311"/>
<evidence type="ECO:0000313" key="3">
    <source>
        <dbReference type="Proteomes" id="UP000018780"/>
    </source>
</evidence>
<sequence length="248" mass="24659">MTPAPLIALIDGPLAADTPGLAARTDICDVHPRAAESPAALHAAHMAAAIRANAPAARFLGFSIFPGRLSASLAAVAEALHRAACSEAQIVHCSFGQPHYSPLLAGAAAAVLQAGKLLVASAPARGAPVCPAACSGVQSVQGDARCAPGQWSLLNLPGAQYGACPGTAGAAVRGASLAAAHFTGLLARARISGGGKAVLQPPAFIGRERITLPPPSGPLAQGTPSAPRRPPAPPPGPADLFRSPHTDK</sequence>
<feature type="compositionally biased region" description="Pro residues" evidence="1">
    <location>
        <begin position="227"/>
        <end position="237"/>
    </location>
</feature>
<accession>V9VTK8</accession>
<name>V9VTK8_9RHOB</name>
<dbReference type="Proteomes" id="UP000018780">
    <property type="component" value="Chromosome"/>
</dbReference>
<feature type="region of interest" description="Disordered" evidence="1">
    <location>
        <begin position="208"/>
        <end position="248"/>
    </location>
</feature>
<dbReference type="KEGG" id="lmd:METH_16615"/>
<protein>
    <submittedName>
        <fullName evidence="2">Peptidase S8 and S53 subtilisin kexin sedolisin</fullName>
    </submittedName>
</protein>
<dbReference type="InterPro" id="IPR036852">
    <property type="entry name" value="Peptidase_S8/S53_dom_sf"/>
</dbReference>
<dbReference type="GO" id="GO:0004252">
    <property type="term" value="F:serine-type endopeptidase activity"/>
    <property type="evidence" value="ECO:0007669"/>
    <property type="project" value="InterPro"/>
</dbReference>
<organism evidence="2 3">
    <name type="scientific">Leisingera methylohalidivorans DSM 14336</name>
    <dbReference type="NCBI Taxonomy" id="999552"/>
    <lineage>
        <taxon>Bacteria</taxon>
        <taxon>Pseudomonadati</taxon>
        <taxon>Pseudomonadota</taxon>
        <taxon>Alphaproteobacteria</taxon>
        <taxon>Rhodobacterales</taxon>
        <taxon>Roseobacteraceae</taxon>
        <taxon>Leisingera</taxon>
    </lineage>
</organism>
<reference evidence="2 3" key="1">
    <citation type="submission" date="2013-09" db="EMBL/GenBank/DDBJ databases">
        <authorList>
            <consortium name="DOE Joint Genome Institute"/>
            <person name="Klenk H.-P."/>
            <person name="Huntemann M."/>
            <person name="Han J."/>
            <person name="Chen A."/>
            <person name="Kyrpides N."/>
            <person name="Mavromatis K."/>
            <person name="Markowitz V."/>
            <person name="Palaniappan K."/>
            <person name="Ivanova N."/>
            <person name="Schaumberg A."/>
            <person name="Pati A."/>
            <person name="Liolios K."/>
            <person name="Nordberg H.P."/>
            <person name="Cantor M.N."/>
            <person name="Hua S.X."/>
            <person name="Woyke T."/>
        </authorList>
    </citation>
    <scope>NUCLEOTIDE SEQUENCE [LARGE SCALE GENOMIC DNA]</scope>
    <source>
        <strain evidence="2 3">DSM 14336</strain>
    </source>
</reference>
<evidence type="ECO:0000256" key="1">
    <source>
        <dbReference type="SAM" id="MobiDB-lite"/>
    </source>
</evidence>
<dbReference type="Gene3D" id="3.40.50.200">
    <property type="entry name" value="Peptidase S8/S53 domain"/>
    <property type="match status" value="1"/>
</dbReference>
<dbReference type="EMBL" id="CP006773">
    <property type="protein sequence ID" value="AHD02076.1"/>
    <property type="molecule type" value="Genomic_DNA"/>
</dbReference>
<proteinExistence type="predicted"/>
<keyword evidence="3" id="KW-1185">Reference proteome</keyword>